<evidence type="ECO:0000259" key="4">
    <source>
        <dbReference type="Pfam" id="PF01958"/>
    </source>
</evidence>
<feature type="domain" description="Aspartate dehydrogenase" evidence="4">
    <location>
        <begin position="188"/>
        <end position="280"/>
    </location>
</feature>
<gene>
    <name evidence="6" type="ORF">QYT958_LOCUS18395</name>
</gene>
<dbReference type="InterPro" id="IPR029752">
    <property type="entry name" value="D-isomer_DH_CS1"/>
</dbReference>
<feature type="compositionally biased region" description="Polar residues" evidence="3">
    <location>
        <begin position="409"/>
        <end position="427"/>
    </location>
</feature>
<comment type="caution">
    <text evidence="6">The sequence shown here is derived from an EMBL/GenBank/DDBJ whole genome shotgun (WGS) entry which is preliminary data.</text>
</comment>
<dbReference type="InterPro" id="IPR002811">
    <property type="entry name" value="Asp_DH"/>
</dbReference>
<name>A0A821J9Y6_9BILA</name>
<evidence type="ECO:0000313" key="6">
    <source>
        <dbReference type="EMBL" id="CAF4711563.1"/>
    </source>
</evidence>
<feature type="domain" description="Aspartate/homoserine dehydrogenase NAD-binding" evidence="5">
    <location>
        <begin position="16"/>
        <end position="130"/>
    </location>
</feature>
<feature type="region of interest" description="Disordered" evidence="3">
    <location>
        <begin position="374"/>
        <end position="431"/>
    </location>
</feature>
<dbReference type="AlphaFoldDB" id="A0A821J9Y6"/>
<comment type="similarity">
    <text evidence="1">Belongs to the L-aspartate dehydrogenase family.</text>
</comment>
<dbReference type="Gene3D" id="3.30.360.10">
    <property type="entry name" value="Dihydrodipicolinate Reductase, domain 2"/>
    <property type="match status" value="1"/>
</dbReference>
<dbReference type="Pfam" id="PF03447">
    <property type="entry name" value="NAD_binding_3"/>
    <property type="match status" value="1"/>
</dbReference>
<proteinExistence type="inferred from homology"/>
<dbReference type="GO" id="GO:0033735">
    <property type="term" value="F:aspartate dehydrogenase [NAD(P)+] activity"/>
    <property type="evidence" value="ECO:0007669"/>
    <property type="project" value="InterPro"/>
</dbReference>
<evidence type="ECO:0000256" key="1">
    <source>
        <dbReference type="ARBA" id="ARBA00008331"/>
    </source>
</evidence>
<evidence type="ECO:0000256" key="2">
    <source>
        <dbReference type="ARBA" id="ARBA00020169"/>
    </source>
</evidence>
<dbReference type="Gene3D" id="3.40.50.720">
    <property type="entry name" value="NAD(P)-binding Rossmann-like Domain"/>
    <property type="match status" value="1"/>
</dbReference>
<dbReference type="PANTHER" id="PTHR31873">
    <property type="entry name" value="L-ASPARTATE DEHYDROGENASE-RELATED"/>
    <property type="match status" value="1"/>
</dbReference>
<sequence>MQYNTKSKPLRIGIVGFGHLGQFIYRHIENERNKAIYDFDLVFIWNRSKDIFSTFDKELNQELIVETIEEGLQRSPDLVIEVAHPNIIEEYAEKILDACDLFIGSPTALANESIENSLRKKTIESGHVVYIGTGAFWGAEDIGKMNERNTLCSLSITMKKHPDSYKLNEPLNSKLMEQRIKLGDQPGEIVIYSGPVRELCRLAPNNVNTMAVGATVASNLGFDRVQGCLIADTSLRDRHIVEIELSGPETIVNENDKVKFHTKTVRSNPAEIGAVTGTATLLSFVSSIKRAQGRTAAKQKRANLLEYDARAATINKLGTRRELRAQQSATLERKHYFEHLQQTFEATYQQRLKQIAVYMRPIFELDEILRQDAHEDSPTDGSNESPAEQPVSTLISTLPAVKTERQRTNSDSSTASIEADDPNSTTTRSKRHKNHLGLISLSASLANNQPQALFSNETELFGTQLVNPSLLLSSNIS</sequence>
<evidence type="ECO:0000259" key="5">
    <source>
        <dbReference type="Pfam" id="PF03447"/>
    </source>
</evidence>
<reference evidence="6" key="1">
    <citation type="submission" date="2021-02" db="EMBL/GenBank/DDBJ databases">
        <authorList>
            <person name="Nowell W R."/>
        </authorList>
    </citation>
    <scope>NUCLEOTIDE SEQUENCE</scope>
</reference>
<dbReference type="PROSITE" id="PS00065">
    <property type="entry name" value="D_2_HYDROXYACID_DH_1"/>
    <property type="match status" value="1"/>
</dbReference>
<dbReference type="SUPFAM" id="SSF55347">
    <property type="entry name" value="Glyceraldehyde-3-phosphate dehydrogenase-like, C-terminal domain"/>
    <property type="match status" value="1"/>
</dbReference>
<dbReference type="Pfam" id="PF01958">
    <property type="entry name" value="Asp_DH_C"/>
    <property type="match status" value="1"/>
</dbReference>
<dbReference type="PANTHER" id="PTHR31873:SF6">
    <property type="entry name" value="ASPARTATE DEHYDROGENASE DOMAIN-CONTAINING PROTEIN"/>
    <property type="match status" value="1"/>
</dbReference>
<evidence type="ECO:0000313" key="7">
    <source>
        <dbReference type="Proteomes" id="UP000663848"/>
    </source>
</evidence>
<dbReference type="GO" id="GO:0050661">
    <property type="term" value="F:NADP binding"/>
    <property type="evidence" value="ECO:0007669"/>
    <property type="project" value="InterPro"/>
</dbReference>
<feature type="compositionally biased region" description="Polar residues" evidence="3">
    <location>
        <begin position="379"/>
        <end position="396"/>
    </location>
</feature>
<dbReference type="EMBL" id="CAJOBR010002903">
    <property type="protein sequence ID" value="CAF4711563.1"/>
    <property type="molecule type" value="Genomic_DNA"/>
</dbReference>
<dbReference type="InterPro" id="IPR036291">
    <property type="entry name" value="NAD(P)-bd_dom_sf"/>
</dbReference>
<dbReference type="GO" id="GO:0009435">
    <property type="term" value="P:NAD+ biosynthetic process"/>
    <property type="evidence" value="ECO:0007669"/>
    <property type="project" value="InterPro"/>
</dbReference>
<protein>
    <recommendedName>
        <fullName evidence="2">Aspartate dehydrogenase domain-containing protein</fullName>
    </recommendedName>
</protein>
<accession>A0A821J9Y6</accession>
<dbReference type="InterPro" id="IPR005106">
    <property type="entry name" value="Asp/hSer_DH_NAD-bd"/>
</dbReference>
<organism evidence="6 7">
    <name type="scientific">Rotaria socialis</name>
    <dbReference type="NCBI Taxonomy" id="392032"/>
    <lineage>
        <taxon>Eukaryota</taxon>
        <taxon>Metazoa</taxon>
        <taxon>Spiralia</taxon>
        <taxon>Gnathifera</taxon>
        <taxon>Rotifera</taxon>
        <taxon>Eurotatoria</taxon>
        <taxon>Bdelloidea</taxon>
        <taxon>Philodinida</taxon>
        <taxon>Philodinidae</taxon>
        <taxon>Rotaria</taxon>
    </lineage>
</organism>
<evidence type="ECO:0000256" key="3">
    <source>
        <dbReference type="SAM" id="MobiDB-lite"/>
    </source>
</evidence>
<dbReference type="Proteomes" id="UP000663848">
    <property type="component" value="Unassembled WGS sequence"/>
</dbReference>
<dbReference type="SUPFAM" id="SSF51735">
    <property type="entry name" value="NAD(P)-binding Rossmann-fold domains"/>
    <property type="match status" value="1"/>
</dbReference>